<dbReference type="CDD" id="cd12119">
    <property type="entry name" value="ttLC_FACS_AlkK_like"/>
    <property type="match status" value="1"/>
</dbReference>
<dbReference type="SUPFAM" id="SSF56801">
    <property type="entry name" value="Acetyl-CoA synthetase-like"/>
    <property type="match status" value="1"/>
</dbReference>
<dbReference type="GO" id="GO:0006631">
    <property type="term" value="P:fatty acid metabolic process"/>
    <property type="evidence" value="ECO:0007669"/>
    <property type="project" value="UniProtKB-KW"/>
</dbReference>
<sequence length="538" mass="59531">MKGNMMNWNLTIPQAISHAEKYNFDGKLISREVDGSITSTTYGASIQRSKKLANALTKLGVKLHDRVGTIAWNNSRHFETYFAVSGMGAVLHTMNPRYSAEQLIYILNHAEDKVLILDPTFIPLIESIQDQLQYVEVMIIACNQESMPANTLKNTLAFDELIQDESNKFTWPALDENTAASLCYTSGTTGNPKGVLYSHKSTILHAITIAGSLGFDSSSSVLPVVPMFHVNAWGVPYAALINGFSLILPGQALDGESLFELIEQESVDSLLGVPTVWLGLLKYLEEKGKRLDSVNQVLVGGSAAPYAMIKAFDKQHGAFLTHGWGMTEMSPLGTINAPTKKTMSLPTEERYQLQTKQGYPLFGVEIKTVNDQGEELPRDGETSGALKVKGPWIMHTYFKSEESAVDNGGWFDTGDVATIHPDGCMQIVDRAKDVIKTGGEWISSIDLENAILSHENVLEACVVGVPHPKWDERPLLFLITKDGNPIDPQEVNDFLIEKVVKWWLPDDIIFVDELPHGATGKLLKVELREKYKDHLMGK</sequence>
<dbReference type="Gene3D" id="3.30.300.30">
    <property type="match status" value="1"/>
</dbReference>
<dbReference type="PANTHER" id="PTHR43859">
    <property type="entry name" value="ACYL-ACTIVATING ENZYME"/>
    <property type="match status" value="1"/>
</dbReference>
<gene>
    <name evidence="7" type="ORF">ABR63_00020</name>
</gene>
<dbReference type="Pfam" id="PF13193">
    <property type="entry name" value="AMP-binding_C"/>
    <property type="match status" value="1"/>
</dbReference>
<evidence type="ECO:0000313" key="8">
    <source>
        <dbReference type="Proteomes" id="UP000050874"/>
    </source>
</evidence>
<dbReference type="InterPro" id="IPR020845">
    <property type="entry name" value="AMP-binding_CS"/>
</dbReference>
<accession>A0A0R2PUG2</accession>
<keyword evidence="3" id="KW-0276">Fatty acid metabolism</keyword>
<proteinExistence type="inferred from homology"/>
<evidence type="ECO:0000256" key="3">
    <source>
        <dbReference type="ARBA" id="ARBA00022832"/>
    </source>
</evidence>
<dbReference type="NCBIfam" id="NF004837">
    <property type="entry name" value="PRK06187.1"/>
    <property type="match status" value="1"/>
</dbReference>
<evidence type="ECO:0000259" key="6">
    <source>
        <dbReference type="Pfam" id="PF13193"/>
    </source>
</evidence>
<dbReference type="FunFam" id="3.30.300.30:FF:000008">
    <property type="entry name" value="2,3-dihydroxybenzoate-AMP ligase"/>
    <property type="match status" value="1"/>
</dbReference>
<dbReference type="PROSITE" id="PS00455">
    <property type="entry name" value="AMP_BINDING"/>
    <property type="match status" value="1"/>
</dbReference>
<dbReference type="Gene3D" id="3.40.50.12780">
    <property type="entry name" value="N-terminal domain of ligase-like"/>
    <property type="match status" value="1"/>
</dbReference>
<dbReference type="GO" id="GO:0016874">
    <property type="term" value="F:ligase activity"/>
    <property type="evidence" value="ECO:0007669"/>
    <property type="project" value="UniProtKB-KW"/>
</dbReference>
<dbReference type="InterPro" id="IPR025110">
    <property type="entry name" value="AMP-bd_C"/>
</dbReference>
<feature type="domain" description="AMP-dependent synthetase/ligase" evidence="5">
    <location>
        <begin position="35"/>
        <end position="398"/>
    </location>
</feature>
<protein>
    <submittedName>
        <fullName evidence="7">Long-chain fatty acid--CoA ligase</fullName>
    </submittedName>
</protein>
<evidence type="ECO:0000259" key="5">
    <source>
        <dbReference type="Pfam" id="PF00501"/>
    </source>
</evidence>
<dbReference type="PANTHER" id="PTHR43859:SF4">
    <property type="entry name" value="BUTANOATE--COA LIGASE AAE1-RELATED"/>
    <property type="match status" value="1"/>
</dbReference>
<keyword evidence="2 7" id="KW-0436">Ligase</keyword>
<name>A0A0R2PUG2_9GAMM</name>
<dbReference type="InterPro" id="IPR045851">
    <property type="entry name" value="AMP-bd_C_sf"/>
</dbReference>
<evidence type="ECO:0000256" key="1">
    <source>
        <dbReference type="ARBA" id="ARBA00006432"/>
    </source>
</evidence>
<evidence type="ECO:0000313" key="7">
    <source>
        <dbReference type="EMBL" id="KRO40578.1"/>
    </source>
</evidence>
<dbReference type="Pfam" id="PF00501">
    <property type="entry name" value="AMP-binding"/>
    <property type="match status" value="1"/>
</dbReference>
<keyword evidence="4" id="KW-0443">Lipid metabolism</keyword>
<dbReference type="Proteomes" id="UP000050874">
    <property type="component" value="Unassembled WGS sequence"/>
</dbReference>
<feature type="domain" description="AMP-binding enzyme C-terminal" evidence="6">
    <location>
        <begin position="447"/>
        <end position="521"/>
    </location>
</feature>
<evidence type="ECO:0000256" key="2">
    <source>
        <dbReference type="ARBA" id="ARBA00022598"/>
    </source>
</evidence>
<dbReference type="InterPro" id="IPR000873">
    <property type="entry name" value="AMP-dep_synth/lig_dom"/>
</dbReference>
<comment type="similarity">
    <text evidence="1">Belongs to the ATP-dependent AMP-binding enzyme family.</text>
</comment>
<dbReference type="AlphaFoldDB" id="A0A0R2PUG2"/>
<organism evidence="7 8">
    <name type="scientific">SAR86 cluster bacterium BACL1 MAG-120920-bin57</name>
    <dbReference type="NCBI Taxonomy" id="1655571"/>
    <lineage>
        <taxon>Bacteria</taxon>
        <taxon>Pseudomonadati</taxon>
        <taxon>Pseudomonadota</taxon>
        <taxon>Gammaproteobacteria</taxon>
        <taxon>SAR86 cluster</taxon>
    </lineage>
</organism>
<reference evidence="8" key="1">
    <citation type="submission" date="2015-10" db="EMBL/GenBank/DDBJ databases">
        <title>Metagenome-Assembled Genomes uncover a global brackish microbiome.</title>
        <authorList>
            <person name="Hugerth L.W."/>
            <person name="Larsson J."/>
            <person name="Alneberg J."/>
            <person name="Lindh M.V."/>
            <person name="Legrand C."/>
            <person name="Pinhassi J."/>
            <person name="Andersson A."/>
        </authorList>
    </citation>
    <scope>NUCLEOTIDE SEQUENCE [LARGE SCALE GENOMIC DNA]</scope>
</reference>
<dbReference type="InterPro" id="IPR042099">
    <property type="entry name" value="ANL_N_sf"/>
</dbReference>
<evidence type="ECO:0000256" key="4">
    <source>
        <dbReference type="ARBA" id="ARBA00023098"/>
    </source>
</evidence>
<comment type="caution">
    <text evidence="7">The sequence shown here is derived from an EMBL/GenBank/DDBJ whole genome shotgun (WGS) entry which is preliminary data.</text>
</comment>
<dbReference type="EMBL" id="LIAV01000091">
    <property type="protein sequence ID" value="KRO40578.1"/>
    <property type="molecule type" value="Genomic_DNA"/>
</dbReference>